<evidence type="ECO:0000313" key="2">
    <source>
        <dbReference type="EMBL" id="GAA2200922.1"/>
    </source>
</evidence>
<dbReference type="Proteomes" id="UP001501391">
    <property type="component" value="Unassembled WGS sequence"/>
</dbReference>
<evidence type="ECO:0000313" key="3">
    <source>
        <dbReference type="Proteomes" id="UP001501391"/>
    </source>
</evidence>
<protein>
    <submittedName>
        <fullName evidence="2">Uncharacterized protein</fullName>
    </submittedName>
</protein>
<gene>
    <name evidence="2" type="ORF">GCM10009787_53720</name>
</gene>
<keyword evidence="3" id="KW-1185">Reference proteome</keyword>
<accession>A0ABN3BWE1</accession>
<feature type="compositionally biased region" description="Gly residues" evidence="1">
    <location>
        <begin position="51"/>
        <end position="61"/>
    </location>
</feature>
<feature type="compositionally biased region" description="Low complexity" evidence="1">
    <location>
        <begin position="17"/>
        <end position="28"/>
    </location>
</feature>
<name>A0ABN3BWE1_9ACTN</name>
<reference evidence="2 3" key="1">
    <citation type="journal article" date="2019" name="Int. J. Syst. Evol. Microbiol.">
        <title>The Global Catalogue of Microorganisms (GCM) 10K type strain sequencing project: providing services to taxonomists for standard genome sequencing and annotation.</title>
        <authorList>
            <consortium name="The Broad Institute Genomics Platform"/>
            <consortium name="The Broad Institute Genome Sequencing Center for Infectious Disease"/>
            <person name="Wu L."/>
            <person name="Ma J."/>
        </authorList>
    </citation>
    <scope>NUCLEOTIDE SEQUENCE [LARGE SCALE GENOMIC DNA]</scope>
    <source>
        <strain evidence="2 3">JCM 14924</strain>
    </source>
</reference>
<comment type="caution">
    <text evidence="2">The sequence shown here is derived from an EMBL/GenBank/DDBJ whole genome shotgun (WGS) entry which is preliminary data.</text>
</comment>
<feature type="region of interest" description="Disordered" evidence="1">
    <location>
        <begin position="1"/>
        <end position="61"/>
    </location>
</feature>
<organism evidence="2 3">
    <name type="scientific">Streptomyces bangladeshensis</name>
    <dbReference type="NCBI Taxonomy" id="295352"/>
    <lineage>
        <taxon>Bacteria</taxon>
        <taxon>Bacillati</taxon>
        <taxon>Actinomycetota</taxon>
        <taxon>Actinomycetes</taxon>
        <taxon>Kitasatosporales</taxon>
        <taxon>Streptomycetaceae</taxon>
        <taxon>Streptomyces</taxon>
    </lineage>
</organism>
<evidence type="ECO:0000256" key="1">
    <source>
        <dbReference type="SAM" id="MobiDB-lite"/>
    </source>
</evidence>
<dbReference type="EMBL" id="BAAAOQ010000019">
    <property type="protein sequence ID" value="GAA2200922.1"/>
    <property type="molecule type" value="Genomic_DNA"/>
</dbReference>
<proteinExistence type="predicted"/>
<sequence length="61" mass="5972">MAHAKLPLTGPSPVRSATPGPIAPPAGTDGAGRRDRRGPTVDPGELAPRGGEYGARTGAGA</sequence>